<name>A7AVS7_BABBO</name>
<proteinExistence type="predicted"/>
<evidence type="ECO:0000313" key="3">
    <source>
        <dbReference type="Proteomes" id="UP000002173"/>
    </source>
</evidence>
<sequence>MGIFSNLCTRWKPKRKEPTPVPTVTSTVSRSSTIKSRTHELVTQQSLLQSLETGELRSMNSQVTNAAPAANWECVAYPNGSEYLGWIFEGKREGPGKMQNGETAYEGQWQCDLPHGNGLFAREGIIYEGNWSHGLPHGHGVAMLPDGSKYVGEWRDGSCSGEGKLASEDGRIYAGNFQNGLPNGEGTVVNSDGMRLICNFVDGVPCGIGEIEWPNGMLYVGTIIEGLPHGLGRLTDDRHVTLGLWREGVLETPLSAHSPLPDAFRDDPAAKYLAAH</sequence>
<dbReference type="InParanoid" id="A7AVS7"/>
<dbReference type="Proteomes" id="UP000002173">
    <property type="component" value="Unassembled WGS sequence"/>
</dbReference>
<dbReference type="VEuPathDB" id="PiroplasmaDB:BBOV_IV003070"/>
<dbReference type="KEGG" id="bbo:BBOV_IV003070"/>
<comment type="caution">
    <text evidence="2">The sequence shown here is derived from an EMBL/GenBank/DDBJ whole genome shotgun (WGS) entry which is preliminary data.</text>
</comment>
<dbReference type="OMA" id="IEWPNGM"/>
<reference evidence="3" key="2">
    <citation type="journal article" date="2020" name="Data Brief">
        <title>Transcriptome dataset of Babesia bovis life stages within vertebrate and invertebrate hosts.</title>
        <authorList>
            <person name="Ueti M.W."/>
            <person name="Johnson W.C."/>
            <person name="Kappmeyer L.S."/>
            <person name="Herndon D.R."/>
            <person name="Mousel M.R."/>
            <person name="Reif K.E."/>
            <person name="Taus N.S."/>
            <person name="Ifeonu O.O."/>
            <person name="Silva J.C."/>
            <person name="Suarez C.E."/>
            <person name="Brayton K.A."/>
        </authorList>
    </citation>
    <scope>NUCLEOTIDE SEQUENCE [LARGE SCALE GENOMIC DNA]</scope>
</reference>
<dbReference type="PANTHER" id="PTHR43215">
    <property type="entry name" value="RADIAL SPOKE HEAD 1 HOMOLOG"/>
    <property type="match status" value="1"/>
</dbReference>
<gene>
    <name evidence="2" type="ORF">BBOV_IV003070</name>
</gene>
<reference evidence="3" key="3">
    <citation type="journal article" date="2021" name="Int. J. Parasitol.">
        <title>Comparative analysis of gene expression between Babesia bovis blood stages and kinetes allowed by improved genome annotation.</title>
        <authorList>
            <person name="Ueti M.W."/>
            <person name="Johnson W.C."/>
            <person name="Kappmeyer L.S."/>
            <person name="Herndon D.R."/>
            <person name="Mousel M.R."/>
            <person name="Reif K.E."/>
            <person name="Taus N.S."/>
            <person name="Ifeonu O.O."/>
            <person name="Silva J.C."/>
            <person name="Suarez C.E."/>
            <person name="Brayton K.A."/>
        </authorList>
    </citation>
    <scope>NUCLEOTIDE SEQUENCE [LARGE SCALE GENOMIC DNA]</scope>
</reference>
<keyword evidence="3" id="KW-1185">Reference proteome</keyword>
<dbReference type="Pfam" id="PF02493">
    <property type="entry name" value="MORN"/>
    <property type="match status" value="6"/>
</dbReference>
<keyword evidence="1" id="KW-0677">Repeat</keyword>
<dbReference type="SUPFAM" id="SSF82185">
    <property type="entry name" value="Histone H3 K4-specific methyltransferase SET7/9 N-terminal domain"/>
    <property type="match status" value="2"/>
</dbReference>
<evidence type="ECO:0000313" key="2">
    <source>
        <dbReference type="EMBL" id="EDO05903.1"/>
    </source>
</evidence>
<dbReference type="STRING" id="5865.A7AVS7"/>
<accession>A7AVS7</accession>
<reference evidence="2 3" key="1">
    <citation type="journal article" date="2007" name="PLoS Pathog.">
        <title>Genome sequence of Babesia bovis and comparative analysis of apicomplexan hemoprotozoa.</title>
        <authorList>
            <person name="Brayton K.A."/>
            <person name="Lau A.O.T."/>
            <person name="Herndon D.R."/>
            <person name="Hannick L."/>
            <person name="Kappmeyer L.S."/>
            <person name="Berens S.J."/>
            <person name="Bidwell S.L."/>
            <person name="Brown W.C."/>
            <person name="Crabtree J."/>
            <person name="Fadrosh D."/>
            <person name="Feldblum T."/>
            <person name="Forberger H.A."/>
            <person name="Haas B.J."/>
            <person name="Howell J.M."/>
            <person name="Khouri H."/>
            <person name="Koo H."/>
            <person name="Mann D.J."/>
            <person name="Norimine J."/>
            <person name="Paulsen I.T."/>
            <person name="Radune D."/>
            <person name="Ren Q."/>
            <person name="Smith R.K. Jr."/>
            <person name="Suarez C.E."/>
            <person name="White O."/>
            <person name="Wortman J.R."/>
            <person name="Knowles D.P. Jr."/>
            <person name="McElwain T.F."/>
            <person name="Nene V.M."/>
        </authorList>
    </citation>
    <scope>NUCLEOTIDE SEQUENCE [LARGE SCALE GENOMIC DNA]</scope>
    <source>
        <strain evidence="2">T2Bo</strain>
    </source>
</reference>
<evidence type="ECO:0000256" key="1">
    <source>
        <dbReference type="ARBA" id="ARBA00022737"/>
    </source>
</evidence>
<organism evidence="2 3">
    <name type="scientific">Babesia bovis</name>
    <dbReference type="NCBI Taxonomy" id="5865"/>
    <lineage>
        <taxon>Eukaryota</taxon>
        <taxon>Sar</taxon>
        <taxon>Alveolata</taxon>
        <taxon>Apicomplexa</taxon>
        <taxon>Aconoidasida</taxon>
        <taxon>Piroplasmida</taxon>
        <taxon>Babesiidae</taxon>
        <taxon>Babesia</taxon>
    </lineage>
</organism>
<dbReference type="InterPro" id="IPR003409">
    <property type="entry name" value="MORN"/>
</dbReference>
<dbReference type="Gene3D" id="2.20.110.10">
    <property type="entry name" value="Histone H3 K4-specific methyltransferase SET7/9 N-terminal domain"/>
    <property type="match status" value="2"/>
</dbReference>
<dbReference type="RefSeq" id="XP_001609471.1">
    <property type="nucleotide sequence ID" value="XM_001609421.1"/>
</dbReference>
<dbReference type="eggNOG" id="KOG0229">
    <property type="taxonomic scope" value="Eukaryota"/>
</dbReference>
<dbReference type="EMBL" id="AAXT01000004">
    <property type="protein sequence ID" value="EDO05903.1"/>
    <property type="molecule type" value="Genomic_DNA"/>
</dbReference>
<dbReference type="GeneID" id="5477751"/>
<dbReference type="AlphaFoldDB" id="A7AVS7"/>
<dbReference type="PANTHER" id="PTHR43215:SF14">
    <property type="entry name" value="RADIAL SPOKE HEAD 1 HOMOLOG"/>
    <property type="match status" value="1"/>
</dbReference>
<dbReference type="SMART" id="SM00698">
    <property type="entry name" value="MORN"/>
    <property type="match status" value="6"/>
</dbReference>
<protein>
    <submittedName>
        <fullName evidence="2">MORN repeat containing protein</fullName>
    </submittedName>
</protein>